<dbReference type="InterPro" id="IPR050256">
    <property type="entry name" value="Glycosyltransferase_2"/>
</dbReference>
<dbReference type="InterPro" id="IPR029044">
    <property type="entry name" value="Nucleotide-diphossugar_trans"/>
</dbReference>
<dbReference type="Proteomes" id="UP001275932">
    <property type="component" value="Unassembled WGS sequence"/>
</dbReference>
<dbReference type="Pfam" id="PF00535">
    <property type="entry name" value="Glycos_transf_2"/>
    <property type="match status" value="1"/>
</dbReference>
<evidence type="ECO:0000313" key="4">
    <source>
        <dbReference type="Proteomes" id="UP001275932"/>
    </source>
</evidence>
<evidence type="ECO:0000259" key="2">
    <source>
        <dbReference type="Pfam" id="PF00535"/>
    </source>
</evidence>
<dbReference type="PANTHER" id="PTHR48090:SF8">
    <property type="entry name" value="GLYCOSYLTRANSFERASE CSBB-RELATED"/>
    <property type="match status" value="1"/>
</dbReference>
<evidence type="ECO:0000256" key="1">
    <source>
        <dbReference type="SAM" id="Phobius"/>
    </source>
</evidence>
<gene>
    <name evidence="3" type="ORF">MOX91_05620</name>
</gene>
<dbReference type="SUPFAM" id="SSF53448">
    <property type="entry name" value="Nucleotide-diphospho-sugar transferases"/>
    <property type="match status" value="1"/>
</dbReference>
<comment type="caution">
    <text evidence="3">The sequence shown here is derived from an EMBL/GenBank/DDBJ whole genome shotgun (WGS) entry which is preliminary data.</text>
</comment>
<proteinExistence type="predicted"/>
<dbReference type="EMBL" id="JALBUT010000005">
    <property type="protein sequence ID" value="MDX8415657.1"/>
    <property type="molecule type" value="Genomic_DNA"/>
</dbReference>
<keyword evidence="1" id="KW-0812">Transmembrane</keyword>
<sequence>MDISDNSSKSLILEKLQGKLSSFIVPCFNEEDALPLFYREFLRVMDEMGKPNFELILIDDGSQDSTFEVICELAKEDSRIRYISFSRNFGKEAAIYAGLENAKGDFVAIMDADLQDPPSLLPQMYEAILLEGYDCAATSRSDRRGEGKFRSFVSDMFYKVINRLSEVKLVAGARDFRLMKRNVVDAVLSLPENNRFTKGIYEWVGFKTKRIAFENVHRCAGNTKWSLARLFFYALDGILAFSTLPLALASLIGLAFCMLSSVAIVFVVIRQLIFHNSIEGWSSLVCIILFLSGLQLLCLGVIGQYIAKLYLETKRRPIYIIKKQNF</sequence>
<dbReference type="RefSeq" id="WP_370397103.1">
    <property type="nucleotide sequence ID" value="NZ_JALBUT010000005.1"/>
</dbReference>
<protein>
    <submittedName>
        <fullName evidence="3">Glycosyltransferase family 2 protein</fullName>
    </submittedName>
</protein>
<dbReference type="InterPro" id="IPR001173">
    <property type="entry name" value="Glyco_trans_2-like"/>
</dbReference>
<organism evidence="3 4">
    <name type="scientific">Intestinicryptomonas porci</name>
    <dbReference type="NCBI Taxonomy" id="2926320"/>
    <lineage>
        <taxon>Bacteria</taxon>
        <taxon>Pseudomonadati</taxon>
        <taxon>Verrucomicrobiota</taxon>
        <taxon>Opitutia</taxon>
        <taxon>Opitutales</taxon>
        <taxon>Intestinicryptomonaceae</taxon>
        <taxon>Intestinicryptomonas</taxon>
    </lineage>
</organism>
<reference evidence="3 4" key="1">
    <citation type="submission" date="2022-03" db="EMBL/GenBank/DDBJ databases">
        <title>Novel taxa within the pig intestine.</title>
        <authorList>
            <person name="Wylensek D."/>
            <person name="Bishof K."/>
            <person name="Afrizal A."/>
            <person name="Clavel T."/>
        </authorList>
    </citation>
    <scope>NUCLEOTIDE SEQUENCE [LARGE SCALE GENOMIC DNA]</scope>
    <source>
        <strain evidence="3 4">CLA-KB-P66</strain>
    </source>
</reference>
<feature type="transmembrane region" description="Helical" evidence="1">
    <location>
        <begin position="281"/>
        <end position="307"/>
    </location>
</feature>
<dbReference type="PANTHER" id="PTHR48090">
    <property type="entry name" value="UNDECAPRENYL-PHOSPHATE 4-DEOXY-4-FORMAMIDO-L-ARABINOSE TRANSFERASE-RELATED"/>
    <property type="match status" value="1"/>
</dbReference>
<accession>A0ABU4WGH5</accession>
<dbReference type="Gene3D" id="3.90.550.10">
    <property type="entry name" value="Spore Coat Polysaccharide Biosynthesis Protein SpsA, Chain A"/>
    <property type="match status" value="1"/>
</dbReference>
<feature type="transmembrane region" description="Helical" evidence="1">
    <location>
        <begin position="238"/>
        <end position="269"/>
    </location>
</feature>
<feature type="domain" description="Glycosyltransferase 2-like" evidence="2">
    <location>
        <begin position="22"/>
        <end position="186"/>
    </location>
</feature>
<evidence type="ECO:0000313" key="3">
    <source>
        <dbReference type="EMBL" id="MDX8415657.1"/>
    </source>
</evidence>
<keyword evidence="1" id="KW-1133">Transmembrane helix</keyword>
<keyword evidence="4" id="KW-1185">Reference proteome</keyword>
<name>A0ABU4WGH5_9BACT</name>
<dbReference type="CDD" id="cd04187">
    <property type="entry name" value="DPM1_like_bac"/>
    <property type="match status" value="1"/>
</dbReference>
<keyword evidence="1" id="KW-0472">Membrane</keyword>